<organism evidence="5 6">
    <name type="scientific">Microseira wollei NIES-4236</name>
    <dbReference type="NCBI Taxonomy" id="2530354"/>
    <lineage>
        <taxon>Bacteria</taxon>
        <taxon>Bacillati</taxon>
        <taxon>Cyanobacteriota</taxon>
        <taxon>Cyanophyceae</taxon>
        <taxon>Oscillatoriophycideae</taxon>
        <taxon>Aerosakkonematales</taxon>
        <taxon>Aerosakkonemataceae</taxon>
        <taxon>Microseira</taxon>
    </lineage>
</organism>
<accession>A0AAV3XPD7</accession>
<feature type="domain" description="PNPLA" evidence="4">
    <location>
        <begin position="6"/>
        <end position="201"/>
    </location>
</feature>
<comment type="caution">
    <text evidence="5">The sequence shown here is derived from an EMBL/GenBank/DDBJ whole genome shotgun (WGS) entry which is preliminary data.</text>
</comment>
<proteinExistence type="inferred from homology"/>
<dbReference type="Pfam" id="PF01734">
    <property type="entry name" value="Patatin"/>
    <property type="match status" value="1"/>
</dbReference>
<gene>
    <name evidence="5" type="ORF">MiSe_83380</name>
</gene>
<keyword evidence="3" id="KW-0442">Lipid degradation</keyword>
<dbReference type="EMBL" id="BLAY01000228">
    <property type="protein sequence ID" value="GET43513.1"/>
    <property type="molecule type" value="Genomic_DNA"/>
</dbReference>
<keyword evidence="2 3" id="KW-0443">Lipid metabolism</keyword>
<dbReference type="PANTHER" id="PTHR32176">
    <property type="entry name" value="XYLOSE ISOMERASE"/>
    <property type="match status" value="1"/>
</dbReference>
<dbReference type="RefSeq" id="WP_226592392.1">
    <property type="nucleotide sequence ID" value="NZ_BLAY01000228.1"/>
</dbReference>
<evidence type="ECO:0000313" key="6">
    <source>
        <dbReference type="Proteomes" id="UP001050975"/>
    </source>
</evidence>
<feature type="short sequence motif" description="GXGXXG" evidence="3">
    <location>
        <begin position="10"/>
        <end position="15"/>
    </location>
</feature>
<name>A0AAV3XPD7_9CYAN</name>
<evidence type="ECO:0000313" key="5">
    <source>
        <dbReference type="EMBL" id="GET43513.1"/>
    </source>
</evidence>
<dbReference type="Proteomes" id="UP001050975">
    <property type="component" value="Unassembled WGS sequence"/>
</dbReference>
<keyword evidence="3" id="KW-0378">Hydrolase</keyword>
<dbReference type="AlphaFoldDB" id="A0AAV3XPD7"/>
<feature type="short sequence motif" description="GXSXG" evidence="3">
    <location>
        <begin position="42"/>
        <end position="46"/>
    </location>
</feature>
<dbReference type="PROSITE" id="PS51635">
    <property type="entry name" value="PNPLA"/>
    <property type="match status" value="1"/>
</dbReference>
<comment type="similarity">
    <text evidence="1">Belongs to the patatin family.</text>
</comment>
<sequence length="338" mass="37440">MPFRILSLDGGGIRGVISAAILSEVEKMVGSPLNQYFDLIAGTSTGSILAAAIAKGLNSENILQLYRNKGKRIFPYTSIFSLERLKVIMQYGVSGPKFSARGLIAVLQEEFGETKLSEIDKSPRLLITAYDTIERQFIAFKSWRKFDSWANIPVWEACVCSASAPTFFPAHKLTVELEKGSKTYVVIDGGIAANNPTACAVAEALYLGHFIKDISVLSIGSGMPKLKPKEQTKWARASGWGVFQWIWEGRLIRVLLDASADVNDYITTQVMNPPELEGRGSPPYLRLQPEIPSDTADATLRERIDDASQENIYRLARIGREFIEGKKDAIARFLEKSQ</sequence>
<feature type="active site" description="Proton acceptor" evidence="3">
    <location>
        <position position="188"/>
    </location>
</feature>
<dbReference type="CDD" id="cd07199">
    <property type="entry name" value="Pat17_PNPLA8_PNPLA9_like"/>
    <property type="match status" value="1"/>
</dbReference>
<reference evidence="5" key="1">
    <citation type="submission" date="2019-10" db="EMBL/GenBank/DDBJ databases">
        <title>Draft genome sequece of Microseira wollei NIES-4236.</title>
        <authorList>
            <person name="Yamaguchi H."/>
            <person name="Suzuki S."/>
            <person name="Kawachi M."/>
        </authorList>
    </citation>
    <scope>NUCLEOTIDE SEQUENCE</scope>
    <source>
        <strain evidence="5">NIES-4236</strain>
    </source>
</reference>
<dbReference type="InterPro" id="IPR016035">
    <property type="entry name" value="Acyl_Trfase/lysoPLipase"/>
</dbReference>
<feature type="short sequence motif" description="DGA/G" evidence="3">
    <location>
        <begin position="188"/>
        <end position="190"/>
    </location>
</feature>
<dbReference type="SUPFAM" id="SSF52151">
    <property type="entry name" value="FabD/lysophospholipase-like"/>
    <property type="match status" value="1"/>
</dbReference>
<protein>
    <submittedName>
        <fullName evidence="5">Patatin</fullName>
    </submittedName>
</protein>
<evidence type="ECO:0000256" key="1">
    <source>
        <dbReference type="ARBA" id="ARBA00010240"/>
    </source>
</evidence>
<dbReference type="InterPro" id="IPR002641">
    <property type="entry name" value="PNPLA_dom"/>
</dbReference>
<dbReference type="Gene3D" id="3.40.1090.10">
    <property type="entry name" value="Cytosolic phospholipase A2 catalytic domain"/>
    <property type="match status" value="1"/>
</dbReference>
<dbReference type="GO" id="GO:0004620">
    <property type="term" value="F:phospholipase activity"/>
    <property type="evidence" value="ECO:0007669"/>
    <property type="project" value="TreeGrafter"/>
</dbReference>
<feature type="active site" description="Nucleophile" evidence="3">
    <location>
        <position position="44"/>
    </location>
</feature>
<evidence type="ECO:0000256" key="2">
    <source>
        <dbReference type="ARBA" id="ARBA00023098"/>
    </source>
</evidence>
<evidence type="ECO:0000256" key="3">
    <source>
        <dbReference type="PROSITE-ProRule" id="PRU01161"/>
    </source>
</evidence>
<dbReference type="PANTHER" id="PTHR32176:SF92">
    <property type="entry name" value="XYLOSE ISOMERASE"/>
    <property type="match status" value="1"/>
</dbReference>
<evidence type="ECO:0000259" key="4">
    <source>
        <dbReference type="PROSITE" id="PS51635"/>
    </source>
</evidence>
<keyword evidence="6" id="KW-1185">Reference proteome</keyword>
<dbReference type="GO" id="GO:0047372">
    <property type="term" value="F:monoacylglycerol lipase activity"/>
    <property type="evidence" value="ECO:0007669"/>
    <property type="project" value="TreeGrafter"/>
</dbReference>
<dbReference type="GO" id="GO:0016042">
    <property type="term" value="P:lipid catabolic process"/>
    <property type="evidence" value="ECO:0007669"/>
    <property type="project" value="UniProtKB-UniRule"/>
</dbReference>